<organism evidence="1">
    <name type="scientific">Sinorhizobium medicae</name>
    <dbReference type="NCBI Taxonomy" id="110321"/>
    <lineage>
        <taxon>Bacteria</taxon>
        <taxon>Pseudomonadati</taxon>
        <taxon>Pseudomonadota</taxon>
        <taxon>Alphaproteobacteria</taxon>
        <taxon>Hyphomicrobiales</taxon>
        <taxon>Rhizobiaceae</taxon>
        <taxon>Sinorhizobium/Ensifer group</taxon>
        <taxon>Sinorhizobium</taxon>
    </lineage>
</organism>
<evidence type="ECO:0000313" key="1">
    <source>
        <dbReference type="EMBL" id="ABD75011.1"/>
    </source>
</evidence>
<proteinExistence type="predicted"/>
<name>D1CT57_9HYPH</name>
<sequence length="114" mass="12456">MTLASIIRADFVKELAHPAHDIEVEVKGDDGKPQTKSVVKPEQINEGVRIDGLADGATLREPGKYRVSDDGLRSTYCGHCSGAAVRNLQEHVVGRRDCCPEIGEARPCRTARPY</sequence>
<dbReference type="AlphaFoldDB" id="D1CT57"/>
<reference evidence="1" key="1">
    <citation type="submission" date="2006-02" db="EMBL/GenBank/DDBJ databases">
        <title>Sampling the accessory genome of the Sinorhizobium genus by suppressive subtractive hybridization.</title>
        <authorList>
            <person name="Moulin L."/>
            <person name="Ghazoui Z."/>
            <person name="Young P."/>
        </authorList>
    </citation>
    <scope>NUCLEOTIDE SEQUENCE</scope>
    <source>
        <strain evidence="1">LMG19920</strain>
    </source>
</reference>
<protein>
    <submittedName>
        <fullName evidence="1">Uncharacterized protein</fullName>
    </submittedName>
</protein>
<dbReference type="EMBL" id="DQ403494">
    <property type="protein sequence ID" value="ABD75011.1"/>
    <property type="molecule type" value="Genomic_DNA"/>
</dbReference>
<accession>D1CT57</accession>